<accession>A0AAD9NZR2</accession>
<dbReference type="SUPFAM" id="SSF57262">
    <property type="entry name" value="Leech antihemostatic proteins"/>
    <property type="match status" value="1"/>
</dbReference>
<evidence type="ECO:0000256" key="7">
    <source>
        <dbReference type="PROSITE-ProRule" id="PRU00500"/>
    </source>
</evidence>
<protein>
    <submittedName>
        <fullName evidence="12">Uncharacterized protein</fullName>
    </submittedName>
</protein>
<evidence type="ECO:0000313" key="13">
    <source>
        <dbReference type="Proteomes" id="UP001209878"/>
    </source>
</evidence>
<keyword evidence="5" id="KW-0722">Serine protease inhibitor</keyword>
<dbReference type="EMBL" id="JAODUO010000236">
    <property type="protein sequence ID" value="KAK2185442.1"/>
    <property type="molecule type" value="Genomic_DNA"/>
</dbReference>
<evidence type="ECO:0000259" key="11">
    <source>
        <dbReference type="PROSITE" id="PS51252"/>
    </source>
</evidence>
<comment type="caution">
    <text evidence="12">The sequence shown here is derived from an EMBL/GenBank/DDBJ whole genome shotgun (WGS) entry which is preliminary data.</text>
</comment>
<comment type="subcellular location">
    <subcellularLocation>
        <location evidence="1">Secreted</location>
    </subcellularLocation>
</comment>
<keyword evidence="13" id="KW-1185">Reference proteome</keyword>
<dbReference type="Pfam" id="PF02822">
    <property type="entry name" value="Antistasin"/>
    <property type="match status" value="3"/>
</dbReference>
<keyword evidence="8" id="KW-1133">Transmembrane helix</keyword>
<evidence type="ECO:0000256" key="2">
    <source>
        <dbReference type="ARBA" id="ARBA00008768"/>
    </source>
</evidence>
<keyword evidence="3" id="KW-0964">Secreted</keyword>
<reference evidence="12" key="1">
    <citation type="journal article" date="2023" name="Mol. Biol. Evol.">
        <title>Third-Generation Sequencing Reveals the Adaptive Role of the Epigenome in Three Deep-Sea Polychaetes.</title>
        <authorList>
            <person name="Perez M."/>
            <person name="Aroh O."/>
            <person name="Sun Y."/>
            <person name="Lan Y."/>
            <person name="Juniper S.K."/>
            <person name="Young C.R."/>
            <person name="Angers B."/>
            <person name="Qian P.Y."/>
        </authorList>
    </citation>
    <scope>NUCLEOTIDE SEQUENCE</scope>
    <source>
        <strain evidence="12">R07B-5</strain>
    </source>
</reference>
<feature type="signal peptide" evidence="9">
    <location>
        <begin position="1"/>
        <end position="20"/>
    </location>
</feature>
<dbReference type="Gene3D" id="4.10.800.10">
    <property type="entry name" value="Thyroglobulin type-1"/>
    <property type="match status" value="1"/>
</dbReference>
<keyword evidence="6 7" id="KW-1015">Disulfide bond</keyword>
<keyword evidence="9" id="KW-0732">Signal</keyword>
<dbReference type="Pfam" id="PF00086">
    <property type="entry name" value="Thyroglobulin_1"/>
    <property type="match status" value="1"/>
</dbReference>
<feature type="chain" id="PRO_5042132673" evidence="9">
    <location>
        <begin position="21"/>
        <end position="526"/>
    </location>
</feature>
<dbReference type="SUPFAM" id="SSF57610">
    <property type="entry name" value="Thyroglobulin type-1 domain"/>
    <property type="match status" value="1"/>
</dbReference>
<evidence type="ECO:0000256" key="6">
    <source>
        <dbReference type="ARBA" id="ARBA00023157"/>
    </source>
</evidence>
<dbReference type="SMART" id="SM00211">
    <property type="entry name" value="TY"/>
    <property type="match status" value="1"/>
</dbReference>
<dbReference type="PROSITE" id="PS51162">
    <property type="entry name" value="THYROGLOBULIN_1_2"/>
    <property type="match status" value="1"/>
</dbReference>
<feature type="domain" description="Antistasin-like" evidence="11">
    <location>
        <begin position="33"/>
        <end position="58"/>
    </location>
</feature>
<dbReference type="InterPro" id="IPR004094">
    <property type="entry name" value="Antistasin-like"/>
</dbReference>
<proteinExistence type="inferred from homology"/>
<keyword evidence="8" id="KW-0812">Transmembrane</keyword>
<dbReference type="GO" id="GO:0005576">
    <property type="term" value="C:extracellular region"/>
    <property type="evidence" value="ECO:0007669"/>
    <property type="project" value="UniProtKB-SubCell"/>
</dbReference>
<gene>
    <name evidence="12" type="ORF">NP493_236g03005</name>
</gene>
<evidence type="ECO:0000256" key="3">
    <source>
        <dbReference type="ARBA" id="ARBA00022525"/>
    </source>
</evidence>
<evidence type="ECO:0000256" key="4">
    <source>
        <dbReference type="ARBA" id="ARBA00022690"/>
    </source>
</evidence>
<evidence type="ECO:0000256" key="8">
    <source>
        <dbReference type="SAM" id="Phobius"/>
    </source>
</evidence>
<feature type="domain" description="Antistasin-like" evidence="11">
    <location>
        <begin position="97"/>
        <end position="127"/>
    </location>
</feature>
<comment type="similarity">
    <text evidence="2">Belongs to the protease inhibitor I15 (antistasin) family.</text>
</comment>
<dbReference type="InterPro" id="IPR036857">
    <property type="entry name" value="Thyroglobulin_1_sf"/>
</dbReference>
<dbReference type="InterPro" id="IPR000716">
    <property type="entry name" value="Thyroglobulin_1"/>
</dbReference>
<dbReference type="CDD" id="cd00191">
    <property type="entry name" value="TY"/>
    <property type="match status" value="1"/>
</dbReference>
<evidence type="ECO:0000256" key="5">
    <source>
        <dbReference type="ARBA" id="ARBA00022900"/>
    </source>
</evidence>
<dbReference type="GO" id="GO:0004867">
    <property type="term" value="F:serine-type endopeptidase inhibitor activity"/>
    <property type="evidence" value="ECO:0007669"/>
    <property type="project" value="UniProtKB-KW"/>
</dbReference>
<dbReference type="Gene3D" id="2.10.22.10">
    <property type="entry name" value="Antistasin, domain 1"/>
    <property type="match status" value="2"/>
</dbReference>
<feature type="disulfide bond" evidence="7">
    <location>
        <begin position="288"/>
        <end position="295"/>
    </location>
</feature>
<feature type="domain" description="Thyroglobulin type-1" evidence="10">
    <location>
        <begin position="242"/>
        <end position="319"/>
    </location>
</feature>
<evidence type="ECO:0000256" key="1">
    <source>
        <dbReference type="ARBA" id="ARBA00004613"/>
    </source>
</evidence>
<dbReference type="Proteomes" id="UP001209878">
    <property type="component" value="Unassembled WGS sequence"/>
</dbReference>
<evidence type="ECO:0000259" key="10">
    <source>
        <dbReference type="PROSITE" id="PS51162"/>
    </source>
</evidence>
<name>A0AAD9NZR2_RIDPI</name>
<dbReference type="PROSITE" id="PS00484">
    <property type="entry name" value="THYROGLOBULIN_1_1"/>
    <property type="match status" value="1"/>
</dbReference>
<sequence>MGVALMSAVFLLALVNVISGQRTDVEFIDKNRCLSQACDIDCDFGFKLNSTGCPYCECANDPCEDFECGDDEVCRPQPCRTYPCKQVMASCVKSSGCEDSGETESNHCKPCPFGYRSDANGCHTCQCKTEPCEDKKCMAGQTCIAHMAPCLDNDDTCRALPVCLADKRPVPKGPFACPMMDCVVNEYCRHGYKVDAQGCQTCVCKSSPCEGHSCKEGFRCEARTLSCPKGEQCRVIPVCRVMSLCHHKEALNQVFLLQGAPMTRGIATGAQKYVPDCDDNGSFKPKQCDPKTSQCWCVNDWGQEIKGTRAPVYPDEHYCNMNHTVAVDISFTVVHGFKDISIHQQGLKRVIQEHISYWLMIEKVHVTDVDVRPNMTFQSQYAVVKVTVMWGSTYDLPSAVENMRRRMGNSKCDFHYNGKLLRPDATSFKAQRHFQQKPRVSICGGYRPMQRTSGLKLMICAIGVISMMFAIFFIAALISRRRRAQAAFKRREMSCLDKMEKDVSFGNKLYDIVEAPELPKKQSLPE</sequence>
<dbReference type="InterPro" id="IPR011061">
    <property type="entry name" value="Hirudin/antistatin"/>
</dbReference>
<organism evidence="12 13">
    <name type="scientific">Ridgeia piscesae</name>
    <name type="common">Tubeworm</name>
    <dbReference type="NCBI Taxonomy" id="27915"/>
    <lineage>
        <taxon>Eukaryota</taxon>
        <taxon>Metazoa</taxon>
        <taxon>Spiralia</taxon>
        <taxon>Lophotrochozoa</taxon>
        <taxon>Annelida</taxon>
        <taxon>Polychaeta</taxon>
        <taxon>Sedentaria</taxon>
        <taxon>Canalipalpata</taxon>
        <taxon>Sabellida</taxon>
        <taxon>Siboglinidae</taxon>
        <taxon>Ridgeia</taxon>
    </lineage>
</organism>
<feature type="transmembrane region" description="Helical" evidence="8">
    <location>
        <begin position="455"/>
        <end position="478"/>
    </location>
</feature>
<keyword evidence="4" id="KW-0646">Protease inhibitor</keyword>
<evidence type="ECO:0000313" key="12">
    <source>
        <dbReference type="EMBL" id="KAK2185442.1"/>
    </source>
</evidence>
<dbReference type="PROSITE" id="PS51252">
    <property type="entry name" value="ANTISTASIN"/>
    <property type="match status" value="2"/>
</dbReference>
<comment type="caution">
    <text evidence="7">Lacks conserved residue(s) required for the propagation of feature annotation.</text>
</comment>
<dbReference type="AlphaFoldDB" id="A0AAD9NZR2"/>
<evidence type="ECO:0000256" key="9">
    <source>
        <dbReference type="SAM" id="SignalP"/>
    </source>
</evidence>
<keyword evidence="8" id="KW-0472">Membrane</keyword>